<dbReference type="InterPro" id="IPR003660">
    <property type="entry name" value="HAMP_dom"/>
</dbReference>
<evidence type="ECO:0000256" key="8">
    <source>
        <dbReference type="ARBA" id="ARBA00022989"/>
    </source>
</evidence>
<dbReference type="CDD" id="cd00082">
    <property type="entry name" value="HisKA"/>
    <property type="match status" value="1"/>
</dbReference>
<dbReference type="GO" id="GO:0005886">
    <property type="term" value="C:plasma membrane"/>
    <property type="evidence" value="ECO:0007669"/>
    <property type="project" value="UniProtKB-SubCell"/>
</dbReference>
<proteinExistence type="predicted"/>
<dbReference type="PANTHER" id="PTHR45436:SF5">
    <property type="entry name" value="SENSOR HISTIDINE KINASE TRCS"/>
    <property type="match status" value="1"/>
</dbReference>
<evidence type="ECO:0000256" key="12">
    <source>
        <dbReference type="SAM" id="Phobius"/>
    </source>
</evidence>
<comment type="caution">
    <text evidence="15">The sequence shown here is derived from an EMBL/GenBank/DDBJ whole genome shotgun (WGS) entry which is preliminary data.</text>
</comment>
<feature type="domain" description="HAMP" evidence="14">
    <location>
        <begin position="252"/>
        <end position="305"/>
    </location>
</feature>
<dbReference type="InterPro" id="IPR003594">
    <property type="entry name" value="HATPase_dom"/>
</dbReference>
<dbReference type="CDD" id="cd00075">
    <property type="entry name" value="HATPase"/>
    <property type="match status" value="1"/>
</dbReference>
<keyword evidence="8 12" id="KW-1133">Transmembrane helix</keyword>
<evidence type="ECO:0000256" key="5">
    <source>
        <dbReference type="ARBA" id="ARBA00022679"/>
    </source>
</evidence>
<comment type="catalytic activity">
    <reaction evidence="1">
        <text>ATP + protein L-histidine = ADP + protein N-phospho-L-histidine.</text>
        <dbReference type="EC" id="2.7.13.3"/>
    </reaction>
</comment>
<evidence type="ECO:0000256" key="6">
    <source>
        <dbReference type="ARBA" id="ARBA00022692"/>
    </source>
</evidence>
<dbReference type="EC" id="2.7.13.3" evidence="3"/>
<dbReference type="PRINTS" id="PR00344">
    <property type="entry name" value="BCTRLSENSOR"/>
</dbReference>
<dbReference type="Pfam" id="PF02518">
    <property type="entry name" value="HATPase_c"/>
    <property type="match status" value="1"/>
</dbReference>
<evidence type="ECO:0000259" key="14">
    <source>
        <dbReference type="PROSITE" id="PS50885"/>
    </source>
</evidence>
<evidence type="ECO:0000256" key="11">
    <source>
        <dbReference type="SAM" id="MobiDB-lite"/>
    </source>
</evidence>
<keyword evidence="16" id="KW-1185">Reference proteome</keyword>
<dbReference type="Pfam" id="PF00672">
    <property type="entry name" value="HAMP"/>
    <property type="match status" value="1"/>
</dbReference>
<keyword evidence="9" id="KW-0902">Two-component regulatory system</keyword>
<dbReference type="FunFam" id="1.10.287.130:FF:000001">
    <property type="entry name" value="Two-component sensor histidine kinase"/>
    <property type="match status" value="1"/>
</dbReference>
<dbReference type="Gene3D" id="1.10.287.130">
    <property type="match status" value="1"/>
</dbReference>
<dbReference type="InterPro" id="IPR003661">
    <property type="entry name" value="HisK_dim/P_dom"/>
</dbReference>
<evidence type="ECO:0000256" key="7">
    <source>
        <dbReference type="ARBA" id="ARBA00022777"/>
    </source>
</evidence>
<evidence type="ECO:0000313" key="16">
    <source>
        <dbReference type="Proteomes" id="UP000659904"/>
    </source>
</evidence>
<dbReference type="InterPro" id="IPR004358">
    <property type="entry name" value="Sig_transdc_His_kin-like_C"/>
</dbReference>
<dbReference type="InterPro" id="IPR005467">
    <property type="entry name" value="His_kinase_dom"/>
</dbReference>
<keyword evidence="6 12" id="KW-0812">Transmembrane</keyword>
<dbReference type="InterPro" id="IPR036097">
    <property type="entry name" value="HisK_dim/P_sf"/>
</dbReference>
<dbReference type="PROSITE" id="PS50885">
    <property type="entry name" value="HAMP"/>
    <property type="match status" value="1"/>
</dbReference>
<evidence type="ECO:0000256" key="1">
    <source>
        <dbReference type="ARBA" id="ARBA00000085"/>
    </source>
</evidence>
<evidence type="ECO:0000256" key="10">
    <source>
        <dbReference type="ARBA" id="ARBA00023136"/>
    </source>
</evidence>
<comment type="subcellular location">
    <subcellularLocation>
        <location evidence="2">Cell membrane</location>
    </subcellularLocation>
</comment>
<dbReference type="GO" id="GO:0000155">
    <property type="term" value="F:phosphorelay sensor kinase activity"/>
    <property type="evidence" value="ECO:0007669"/>
    <property type="project" value="InterPro"/>
</dbReference>
<dbReference type="Gene3D" id="6.10.340.10">
    <property type="match status" value="1"/>
</dbReference>
<dbReference type="PROSITE" id="PS50109">
    <property type="entry name" value="HIS_KIN"/>
    <property type="match status" value="1"/>
</dbReference>
<dbReference type="InterPro" id="IPR036890">
    <property type="entry name" value="HATPase_C_sf"/>
</dbReference>
<dbReference type="SMART" id="SM00388">
    <property type="entry name" value="HisKA"/>
    <property type="match status" value="1"/>
</dbReference>
<evidence type="ECO:0000259" key="13">
    <source>
        <dbReference type="PROSITE" id="PS50109"/>
    </source>
</evidence>
<dbReference type="Proteomes" id="UP000659904">
    <property type="component" value="Unassembled WGS sequence"/>
</dbReference>
<keyword evidence="7" id="KW-0418">Kinase</keyword>
<dbReference type="RefSeq" id="WP_239165800.1">
    <property type="nucleotide sequence ID" value="NZ_BONH01000044.1"/>
</dbReference>
<dbReference type="PANTHER" id="PTHR45436">
    <property type="entry name" value="SENSOR HISTIDINE KINASE YKOH"/>
    <property type="match status" value="1"/>
</dbReference>
<feature type="compositionally biased region" description="Low complexity" evidence="11">
    <location>
        <begin position="88"/>
        <end position="116"/>
    </location>
</feature>
<dbReference type="SUPFAM" id="SSF158472">
    <property type="entry name" value="HAMP domain-like"/>
    <property type="match status" value="1"/>
</dbReference>
<keyword evidence="5" id="KW-0808">Transferase</keyword>
<dbReference type="Pfam" id="PF00512">
    <property type="entry name" value="HisKA"/>
    <property type="match status" value="1"/>
</dbReference>
<feature type="transmembrane region" description="Helical" evidence="12">
    <location>
        <begin position="227"/>
        <end position="251"/>
    </location>
</feature>
<name>A0A8J3KF73_9ACTN</name>
<feature type="compositionally biased region" description="Gly residues" evidence="11">
    <location>
        <begin position="56"/>
        <end position="67"/>
    </location>
</feature>
<dbReference type="EMBL" id="BONH01000044">
    <property type="protein sequence ID" value="GIG01838.1"/>
    <property type="molecule type" value="Genomic_DNA"/>
</dbReference>
<evidence type="ECO:0000313" key="15">
    <source>
        <dbReference type="EMBL" id="GIG01838.1"/>
    </source>
</evidence>
<keyword evidence="4" id="KW-0597">Phosphoprotein</keyword>
<reference evidence="15 16" key="1">
    <citation type="submission" date="2021-01" db="EMBL/GenBank/DDBJ databases">
        <title>Whole genome shotgun sequence of Catellatospora citrea NBRC 14495.</title>
        <authorList>
            <person name="Komaki H."/>
            <person name="Tamura T."/>
        </authorList>
    </citation>
    <scope>NUCLEOTIDE SEQUENCE [LARGE SCALE GENOMIC DNA]</scope>
    <source>
        <strain evidence="15 16">NBRC 14495</strain>
    </source>
</reference>
<evidence type="ECO:0000256" key="9">
    <source>
        <dbReference type="ARBA" id="ARBA00023012"/>
    </source>
</evidence>
<evidence type="ECO:0000256" key="2">
    <source>
        <dbReference type="ARBA" id="ARBA00004236"/>
    </source>
</evidence>
<evidence type="ECO:0000256" key="4">
    <source>
        <dbReference type="ARBA" id="ARBA00022553"/>
    </source>
</evidence>
<gene>
    <name evidence="15" type="ORF">Cci01nite_69310</name>
</gene>
<dbReference type="InterPro" id="IPR050428">
    <property type="entry name" value="TCS_sensor_his_kinase"/>
</dbReference>
<keyword evidence="10 12" id="KW-0472">Membrane</keyword>
<sequence length="565" mass="59219">MIRPPWRRWTLRTRMVVAVVALAGVALLITDFLAATTLRHTLAQQLDEDVRELNRFGGGGPWPGGFGNRPPTGPDATRTPSGLGTGQPGPAAAASPSPATARPAPTPTPTGASTTADDVVCEGRFGSGGGGALPPGQGDTIVSFYDAEGQFICRLSNGIKAPEGPQLTLAQLKENAHVGAGRDAGKVFTVASPSGQDFRVTVSRSGQDGRYRVSAISLDRLQNTANLVLLVVLAVGGLVLLGLGFAAYSVVRIGLRPLTNMEHAAAQIAGGDLTARVPDPDPHTEPGRLGLALNTMLGRIEAAVTARAASEQRLRQFLADASHELRTPLTSIRGFAELYRRGGSPPGPELDETMSRIEQEAARMGLLVEDLLLLAALDEERPLQQSRVDLLSVAADTVRDAHVRTPGRTVELAGFEPVTVQGDEHRLRQVVTNLVANALQHTTADARVTLRVSHRGGEPADEVFELPLARDIGPVVASVGAELDPDVPVAVVEVEDTGPGVPPEHAARIFERLYRADPHRARSHGGAGLGLAIASAIVKAHGGRIELATSPGVGSTFRVLLPLAG</sequence>
<dbReference type="CDD" id="cd06225">
    <property type="entry name" value="HAMP"/>
    <property type="match status" value="1"/>
</dbReference>
<dbReference type="SMART" id="SM00304">
    <property type="entry name" value="HAMP"/>
    <property type="match status" value="1"/>
</dbReference>
<evidence type="ECO:0000256" key="3">
    <source>
        <dbReference type="ARBA" id="ARBA00012438"/>
    </source>
</evidence>
<dbReference type="SUPFAM" id="SSF47384">
    <property type="entry name" value="Homodimeric domain of signal transducing histidine kinase"/>
    <property type="match status" value="1"/>
</dbReference>
<dbReference type="SMART" id="SM00387">
    <property type="entry name" value="HATPase_c"/>
    <property type="match status" value="1"/>
</dbReference>
<accession>A0A8J3KF73</accession>
<dbReference type="Gene3D" id="3.30.565.10">
    <property type="entry name" value="Histidine kinase-like ATPase, C-terminal domain"/>
    <property type="match status" value="1"/>
</dbReference>
<dbReference type="SUPFAM" id="SSF55874">
    <property type="entry name" value="ATPase domain of HSP90 chaperone/DNA topoisomerase II/histidine kinase"/>
    <property type="match status" value="1"/>
</dbReference>
<organism evidence="15 16">
    <name type="scientific">Catellatospora citrea</name>
    <dbReference type="NCBI Taxonomy" id="53366"/>
    <lineage>
        <taxon>Bacteria</taxon>
        <taxon>Bacillati</taxon>
        <taxon>Actinomycetota</taxon>
        <taxon>Actinomycetes</taxon>
        <taxon>Micromonosporales</taxon>
        <taxon>Micromonosporaceae</taxon>
        <taxon>Catellatospora</taxon>
    </lineage>
</organism>
<dbReference type="AlphaFoldDB" id="A0A8J3KF73"/>
<protein>
    <recommendedName>
        <fullName evidence="3">histidine kinase</fullName>
        <ecNumber evidence="3">2.7.13.3</ecNumber>
    </recommendedName>
</protein>
<feature type="domain" description="Histidine kinase" evidence="13">
    <location>
        <begin position="320"/>
        <end position="565"/>
    </location>
</feature>
<feature type="region of interest" description="Disordered" evidence="11">
    <location>
        <begin position="54"/>
        <end position="136"/>
    </location>
</feature>